<organism evidence="2 3">
    <name type="scientific">Portunus trituberculatus</name>
    <name type="common">Swimming crab</name>
    <name type="synonym">Neptunus trituberculatus</name>
    <dbReference type="NCBI Taxonomy" id="210409"/>
    <lineage>
        <taxon>Eukaryota</taxon>
        <taxon>Metazoa</taxon>
        <taxon>Ecdysozoa</taxon>
        <taxon>Arthropoda</taxon>
        <taxon>Crustacea</taxon>
        <taxon>Multicrustacea</taxon>
        <taxon>Malacostraca</taxon>
        <taxon>Eumalacostraca</taxon>
        <taxon>Eucarida</taxon>
        <taxon>Decapoda</taxon>
        <taxon>Pleocyemata</taxon>
        <taxon>Brachyura</taxon>
        <taxon>Eubrachyura</taxon>
        <taxon>Portunoidea</taxon>
        <taxon>Portunidae</taxon>
        <taxon>Portuninae</taxon>
        <taxon>Portunus</taxon>
    </lineage>
</organism>
<evidence type="ECO:0000256" key="1">
    <source>
        <dbReference type="SAM" id="MobiDB-lite"/>
    </source>
</evidence>
<dbReference type="Proteomes" id="UP000324222">
    <property type="component" value="Unassembled WGS sequence"/>
</dbReference>
<keyword evidence="3" id="KW-1185">Reference proteome</keyword>
<reference evidence="2 3" key="1">
    <citation type="submission" date="2019-05" db="EMBL/GenBank/DDBJ databases">
        <title>Another draft genome of Portunus trituberculatus and its Hox gene families provides insights of decapod evolution.</title>
        <authorList>
            <person name="Jeong J.-H."/>
            <person name="Song I."/>
            <person name="Kim S."/>
            <person name="Choi T."/>
            <person name="Kim D."/>
            <person name="Ryu S."/>
            <person name="Kim W."/>
        </authorList>
    </citation>
    <scope>NUCLEOTIDE SEQUENCE [LARGE SCALE GENOMIC DNA]</scope>
    <source>
        <tissue evidence="2">Muscle</tissue>
    </source>
</reference>
<evidence type="ECO:0000313" key="2">
    <source>
        <dbReference type="EMBL" id="MPC08509.1"/>
    </source>
</evidence>
<dbReference type="EMBL" id="VSRR010000033">
    <property type="protein sequence ID" value="MPC08509.1"/>
    <property type="molecule type" value="Genomic_DNA"/>
</dbReference>
<evidence type="ECO:0000313" key="3">
    <source>
        <dbReference type="Proteomes" id="UP000324222"/>
    </source>
</evidence>
<accession>A0A5B7CG26</accession>
<gene>
    <name evidence="2" type="ORF">E2C01_001096</name>
</gene>
<dbReference type="AlphaFoldDB" id="A0A5B7CG26"/>
<sequence>MQTLLPAHLPVFRYFSPPDQGKTRARQVLGRGGGERGSPSHGTQRVAGGGSWRMAVESVALWLLFMAGAKVASRRRQHQQATYSPRLAAVTLTRHAHRSSSRGYYVLPLTPPSCHTVMRKHHTEQG</sequence>
<feature type="region of interest" description="Disordered" evidence="1">
    <location>
        <begin position="18"/>
        <end position="49"/>
    </location>
</feature>
<protein>
    <submittedName>
        <fullName evidence="2">Uncharacterized protein</fullName>
    </submittedName>
</protein>
<comment type="caution">
    <text evidence="2">The sequence shown here is derived from an EMBL/GenBank/DDBJ whole genome shotgun (WGS) entry which is preliminary data.</text>
</comment>
<proteinExistence type="predicted"/>
<name>A0A5B7CG26_PORTR</name>